<feature type="region of interest" description="Disordered" evidence="1">
    <location>
        <begin position="56"/>
        <end position="79"/>
    </location>
</feature>
<evidence type="ECO:0000256" key="1">
    <source>
        <dbReference type="SAM" id="MobiDB-lite"/>
    </source>
</evidence>
<evidence type="ECO:0000313" key="2">
    <source>
        <dbReference type="EMBL" id="GIY40819.1"/>
    </source>
</evidence>
<evidence type="ECO:0000313" key="3">
    <source>
        <dbReference type="Proteomes" id="UP001054945"/>
    </source>
</evidence>
<gene>
    <name evidence="2" type="ORF">CEXT_619001</name>
</gene>
<sequence>MEECPRDGKQREGRRKQKTRSRRRRNILERAVRSRSFLYDLWIPRSIKVLALSPKKSALSDDTDRRKYPPQNRIFRGHG</sequence>
<feature type="compositionally biased region" description="Basic and acidic residues" evidence="1">
    <location>
        <begin position="1"/>
        <end position="11"/>
    </location>
</feature>
<protein>
    <submittedName>
        <fullName evidence="2">Uncharacterized protein</fullName>
    </submittedName>
</protein>
<organism evidence="2 3">
    <name type="scientific">Caerostris extrusa</name>
    <name type="common">Bark spider</name>
    <name type="synonym">Caerostris bankana</name>
    <dbReference type="NCBI Taxonomy" id="172846"/>
    <lineage>
        <taxon>Eukaryota</taxon>
        <taxon>Metazoa</taxon>
        <taxon>Ecdysozoa</taxon>
        <taxon>Arthropoda</taxon>
        <taxon>Chelicerata</taxon>
        <taxon>Arachnida</taxon>
        <taxon>Araneae</taxon>
        <taxon>Araneomorphae</taxon>
        <taxon>Entelegynae</taxon>
        <taxon>Araneoidea</taxon>
        <taxon>Araneidae</taxon>
        <taxon>Caerostris</taxon>
    </lineage>
</organism>
<dbReference type="EMBL" id="BPLR01010667">
    <property type="protein sequence ID" value="GIY40819.1"/>
    <property type="molecule type" value="Genomic_DNA"/>
</dbReference>
<reference evidence="2 3" key="1">
    <citation type="submission" date="2021-06" db="EMBL/GenBank/DDBJ databases">
        <title>Caerostris extrusa draft genome.</title>
        <authorList>
            <person name="Kono N."/>
            <person name="Arakawa K."/>
        </authorList>
    </citation>
    <scope>NUCLEOTIDE SEQUENCE [LARGE SCALE GENOMIC DNA]</scope>
</reference>
<accession>A0AAV4T3S5</accession>
<dbReference type="AlphaFoldDB" id="A0AAV4T3S5"/>
<feature type="compositionally biased region" description="Basic residues" evidence="1">
    <location>
        <begin position="12"/>
        <end position="25"/>
    </location>
</feature>
<feature type="region of interest" description="Disordered" evidence="1">
    <location>
        <begin position="1"/>
        <end position="27"/>
    </location>
</feature>
<comment type="caution">
    <text evidence="2">The sequence shown here is derived from an EMBL/GenBank/DDBJ whole genome shotgun (WGS) entry which is preliminary data.</text>
</comment>
<name>A0AAV4T3S5_CAEEX</name>
<feature type="compositionally biased region" description="Basic and acidic residues" evidence="1">
    <location>
        <begin position="58"/>
        <end position="67"/>
    </location>
</feature>
<proteinExistence type="predicted"/>
<keyword evidence="3" id="KW-1185">Reference proteome</keyword>
<dbReference type="Proteomes" id="UP001054945">
    <property type="component" value="Unassembled WGS sequence"/>
</dbReference>